<dbReference type="EMBL" id="WHOA01000041">
    <property type="protein sequence ID" value="NOU71170.1"/>
    <property type="molecule type" value="Genomic_DNA"/>
</dbReference>
<accession>A0ABX1XRK4</accession>
<feature type="region of interest" description="Disordered" evidence="1">
    <location>
        <begin position="1397"/>
        <end position="1432"/>
    </location>
</feature>
<feature type="compositionally biased region" description="Polar residues" evidence="1">
    <location>
        <begin position="1092"/>
        <end position="1103"/>
    </location>
</feature>
<comment type="caution">
    <text evidence="2">The sequence shown here is derived from an EMBL/GenBank/DDBJ whole genome shotgun (WGS) entry which is preliminary data.</text>
</comment>
<feature type="region of interest" description="Disordered" evidence="1">
    <location>
        <begin position="882"/>
        <end position="903"/>
    </location>
</feature>
<evidence type="ECO:0000256" key="1">
    <source>
        <dbReference type="SAM" id="MobiDB-lite"/>
    </source>
</evidence>
<feature type="region of interest" description="Disordered" evidence="1">
    <location>
        <begin position="528"/>
        <end position="547"/>
    </location>
</feature>
<keyword evidence="3" id="KW-1185">Reference proteome</keyword>
<organism evidence="2 3">
    <name type="scientific">Paenibacillus phytorum</name>
    <dbReference type="NCBI Taxonomy" id="2654977"/>
    <lineage>
        <taxon>Bacteria</taxon>
        <taxon>Bacillati</taxon>
        <taxon>Bacillota</taxon>
        <taxon>Bacilli</taxon>
        <taxon>Bacillales</taxon>
        <taxon>Paenibacillaceae</taxon>
        <taxon>Paenibacillus</taxon>
    </lineage>
</organism>
<feature type="region of interest" description="Disordered" evidence="1">
    <location>
        <begin position="1083"/>
        <end position="1111"/>
    </location>
</feature>
<feature type="region of interest" description="Disordered" evidence="1">
    <location>
        <begin position="375"/>
        <end position="408"/>
    </location>
</feature>
<sequence length="1512" mass="165151">MKSRQSHKPRGKRTKGILQISAASSSSAGRAARESKQFASGIMGKYGFWRNNYLGLLALIFKQKGILTDKELSALTDINDQSWVIQLQLQLQSLQHPESALLITKKQTIRQLQQLIANSGYRLPSQTAVDYFSSQSDVQSSHQQMQVLTDEMSKKKGRKSKKNAELSVNQMNHQTAAAHEMLGEKQSKPPKKSNSINYVNKGNSPLIQRSIRQITASIGMLSHAQSINPNQQSQSVNGPQHTKHTKRSIVHRAAPMDNHVQVVKHVDAIRHTSQWIEQFQEGKPSAGLPDAKVGHSATAPSVVSTIGMQPSYLHAAKLYLNGANQTPTPQKGRLPQYNHSLPKLGEGPFSNAEAPASVHFIRSLLVRNMANATDKEDVSPTALLSPIGEPKSDGKLNRKEEASTARGFLADSQQPLAINAARLTSTLPFAMHASTSRGARQSVPHVWRKPNEQVEGLGQERLTAQVVHQDNALASVRRQVQEDLVDRMRELEQEKVQVHTQERSQERDQGKEQRQDRKQIQVQNQEQELNQVENQVPGQVTKQNRNQDQVRNQVLQDEHTRQSVQLETNSSAGQKLEMGNGQEPISEAISNNNWETRSRTREANKRNQGSSMMERLTKLVTKQVNEQGIEASRFVEAAYPSQIHRKASVMDNGLESVVKIQSNEKLLKQLVQRQKQRQNSSNDSFVGSIHKVPQKNFQVISDHLTMTTHIPRIMRRENIVHSNADNSLAIARSAANPNLESRMQSHSEAVQPNRSTSAAVKAQRKAGSTQLSSNPSANRVTLQAGGPREGYLASLQASSFLQDSQRVLRAASKPEEQDETSMKMGRIFPIAARSAILRDQTSDALGAIAMKPLEGYRASLQASSRIQLQEVGRVFRKAAGTEVNSELRKQQSATQEEEKPASVRSILSTPTLASELAAKMTESSVRKIKTSLNLAAEAKRNAGSENRLDGFQTSLQARAGSPKPEARRIFRTSVGSAGWRLLEEGRQQPSRTNVDRLGTKSRGDFPSSQSLASEIATKVVENSLKKIGPSLSVNADQIGLQRSFSRNTELSDPASVRAIWRQAEKGLIGETGTDNEAVKGTVRESASEKSSNRAMGRVSSNTISKDRTSDEITSKTSLELVKGTINRSPVDMVRRTGGPTGIDRVREQQAAIQRKIDTEVMTTIRSEIGGARQPMTQTGTGEAMTRQLTSRTSPGEAGRTADIRTGARRTSQTMDYRAAGEGVAGQTTSQTGRAVWRRAQVEHVQRQVIVDDSERELQAGNGSENRLEASGFQSDSAERTIRARVSALEEERTQGVEPAAASLAASSAGGARAAHAPIARQPVSMTPRVMPLLASSAGALRAAPAGLTQAAAIGSAAAATTAGAQRSASMTHSSSGSLAAAAIKPLPTQVQRQTLAGGVLNASQRSTPTARKDYLASQSQQPTLEHKQTPAAEISSALAEAPLEMDWLRTKASADEAPTPAAPVQQAAPELSAEQLQELMKQLPQLDIAKIADKVYREIEKKMKFERQRRGI</sequence>
<protein>
    <submittedName>
        <fullName evidence="2">Uncharacterized protein</fullName>
    </submittedName>
</protein>
<feature type="compositionally biased region" description="Basic and acidic residues" evidence="1">
    <location>
        <begin position="596"/>
        <end position="605"/>
    </location>
</feature>
<feature type="compositionally biased region" description="Polar residues" evidence="1">
    <location>
        <begin position="1174"/>
        <end position="1193"/>
    </location>
</feature>
<evidence type="ECO:0000313" key="2">
    <source>
        <dbReference type="EMBL" id="NOU71170.1"/>
    </source>
</evidence>
<gene>
    <name evidence="2" type="ORF">GC098_06970</name>
</gene>
<feature type="region of interest" description="Disordered" evidence="1">
    <location>
        <begin position="986"/>
        <end position="1009"/>
    </location>
</feature>
<feature type="region of interest" description="Disordered" evidence="1">
    <location>
        <begin position="494"/>
        <end position="520"/>
    </location>
</feature>
<feature type="compositionally biased region" description="Basic residues" evidence="1">
    <location>
        <begin position="1"/>
        <end position="15"/>
    </location>
</feature>
<feature type="compositionally biased region" description="Basic and acidic residues" evidence="1">
    <location>
        <begin position="993"/>
        <end position="1003"/>
    </location>
</feature>
<feature type="compositionally biased region" description="Polar residues" evidence="1">
    <location>
        <begin position="562"/>
        <end position="573"/>
    </location>
</feature>
<feature type="region of interest" description="Disordered" evidence="1">
    <location>
        <begin position="1"/>
        <end position="25"/>
    </location>
</feature>
<name>A0ABX1XRK4_9BACL</name>
<feature type="compositionally biased region" description="Polar residues" evidence="1">
    <location>
        <begin position="740"/>
        <end position="758"/>
    </location>
</feature>
<feature type="region of interest" description="Disordered" evidence="1">
    <location>
        <begin position="180"/>
        <end position="202"/>
    </location>
</feature>
<proteinExistence type="predicted"/>
<feature type="compositionally biased region" description="Basic and acidic residues" evidence="1">
    <location>
        <begin position="494"/>
        <end position="519"/>
    </location>
</feature>
<dbReference type="Proteomes" id="UP000616779">
    <property type="component" value="Unassembled WGS sequence"/>
</dbReference>
<feature type="compositionally biased region" description="Polar residues" evidence="1">
    <location>
        <begin position="766"/>
        <end position="781"/>
    </location>
</feature>
<evidence type="ECO:0000313" key="3">
    <source>
        <dbReference type="Proteomes" id="UP000616779"/>
    </source>
</evidence>
<dbReference type="RefSeq" id="WP_171642335.1">
    <property type="nucleotide sequence ID" value="NZ_WHOA01000041.1"/>
</dbReference>
<feature type="compositionally biased region" description="Basic and acidic residues" evidence="1">
    <location>
        <begin position="390"/>
        <end position="403"/>
    </location>
</feature>
<feature type="region of interest" description="Disordered" evidence="1">
    <location>
        <begin position="740"/>
        <end position="783"/>
    </location>
</feature>
<feature type="region of interest" description="Disordered" evidence="1">
    <location>
        <begin position="1172"/>
        <end position="1211"/>
    </location>
</feature>
<feature type="region of interest" description="Disordered" evidence="1">
    <location>
        <begin position="1252"/>
        <end position="1278"/>
    </location>
</feature>
<feature type="region of interest" description="Disordered" evidence="1">
    <location>
        <begin position="556"/>
        <end position="610"/>
    </location>
</feature>
<reference evidence="2 3" key="1">
    <citation type="submission" date="2019-10" db="EMBL/GenBank/DDBJ databases">
        <title>Description of Paenibacillus terrestris sp. nov.</title>
        <authorList>
            <person name="Carlier A."/>
            <person name="Qi S."/>
        </authorList>
    </citation>
    <scope>NUCLEOTIDE SEQUENCE [LARGE SCALE GENOMIC DNA]</scope>
    <source>
        <strain evidence="2 3">LMG 31458</strain>
    </source>
</reference>
<feature type="compositionally biased region" description="Polar residues" evidence="1">
    <location>
        <begin position="192"/>
        <end position="202"/>
    </location>
</feature>